<accession>W2UJ74</accession>
<evidence type="ECO:0000313" key="1">
    <source>
        <dbReference type="EMBL" id="ETN94200.1"/>
    </source>
</evidence>
<comment type="caution">
    <text evidence="1">The sequence shown here is derived from an EMBL/GenBank/DDBJ whole genome shotgun (WGS) entry which is preliminary data.</text>
</comment>
<name>W2UJ74_9FLAO</name>
<reference evidence="2" key="1">
    <citation type="submission" date="2013-11" db="EMBL/GenBank/DDBJ databases">
        <title>Draft genome sequence from a member of Zhouia, isolated tidal flat.</title>
        <authorList>
            <person name="Jin H."/>
            <person name="Jeon C.O."/>
        </authorList>
    </citation>
    <scope>NUCLEOTIDE SEQUENCE [LARGE SCALE GENOMIC DNA]</scope>
    <source>
        <strain evidence="2">AD3</strain>
    </source>
</reference>
<sequence length="177" mass="20388">MKNLYFILFCILFWGVQSYSQEEQIEESETRHSISIVLSHANVLEGRDSDGDKEWLKLAAWGINYNYEVDEKWAIGLHTDIILEQFVAEGENGEEIERSRPVAPALMGAYKPGEHWSILFGAGGEFSKDENYFLNRASLEYGTPLASNWEFIAEFSYDFRWKAYDSFTLGVGVAWKF</sequence>
<gene>
    <name evidence="1" type="ORF">P278_30040</name>
</gene>
<dbReference type="eggNOG" id="ENOG5032QYH">
    <property type="taxonomic scope" value="Bacteria"/>
</dbReference>
<dbReference type="EMBL" id="AYXY01000026">
    <property type="protein sequence ID" value="ETN94200.1"/>
    <property type="molecule type" value="Genomic_DNA"/>
</dbReference>
<evidence type="ECO:0000313" key="2">
    <source>
        <dbReference type="Proteomes" id="UP000018850"/>
    </source>
</evidence>
<protein>
    <recommendedName>
        <fullName evidence="3">Outer membrane protein beta-barrel domain-containing protein</fullName>
    </recommendedName>
</protein>
<dbReference type="AlphaFoldDB" id="W2UJ74"/>
<keyword evidence="2" id="KW-1185">Reference proteome</keyword>
<dbReference type="STRING" id="376730.SAMN04487906_0315"/>
<reference evidence="1 2" key="2">
    <citation type="journal article" date="2016" name="Genome Announc.">
        <title>Draft Genome Sequence of Zhouia amylolytica AD3, Isolated from Tidal Flat Sediment.</title>
        <authorList>
            <person name="Jia B."/>
            <person name="Jin H.M."/>
            <person name="Lee H.J."/>
            <person name="Jeon C.O."/>
        </authorList>
    </citation>
    <scope>NUCLEOTIDE SEQUENCE [LARGE SCALE GENOMIC DNA]</scope>
    <source>
        <strain evidence="1 2">AD3</strain>
    </source>
</reference>
<dbReference type="RefSeq" id="WP_038268511.1">
    <property type="nucleotide sequence ID" value="NZ_AYXY01000026.1"/>
</dbReference>
<dbReference type="Proteomes" id="UP000018850">
    <property type="component" value="Unassembled WGS sequence"/>
</dbReference>
<organism evidence="1 2">
    <name type="scientific">Zhouia amylolytica AD3</name>
    <dbReference type="NCBI Taxonomy" id="1286632"/>
    <lineage>
        <taxon>Bacteria</taxon>
        <taxon>Pseudomonadati</taxon>
        <taxon>Bacteroidota</taxon>
        <taxon>Flavobacteriia</taxon>
        <taxon>Flavobacteriales</taxon>
        <taxon>Flavobacteriaceae</taxon>
        <taxon>Zhouia</taxon>
    </lineage>
</organism>
<evidence type="ECO:0008006" key="3">
    <source>
        <dbReference type="Google" id="ProtNLM"/>
    </source>
</evidence>
<proteinExistence type="predicted"/>